<dbReference type="InterPro" id="IPR011098">
    <property type="entry name" value="G5_dom"/>
</dbReference>
<keyword evidence="1" id="KW-0732">Signal</keyword>
<evidence type="ECO:0000256" key="2">
    <source>
        <dbReference type="SAM" id="MobiDB-lite"/>
    </source>
</evidence>
<keyword evidence="3" id="KW-0472">Membrane</keyword>
<name>D6GR68_FILAD</name>
<proteinExistence type="predicted"/>
<dbReference type="Pfam" id="PF12229">
    <property type="entry name" value="PG_binding_4"/>
    <property type="match status" value="1"/>
</dbReference>
<dbReference type="EMBL" id="CP002390">
    <property type="protein sequence ID" value="EFE28159.1"/>
    <property type="molecule type" value="Genomic_DNA"/>
</dbReference>
<dbReference type="PANTHER" id="PTHR35788">
    <property type="entry name" value="EXPORTED PROTEIN-RELATED"/>
    <property type="match status" value="1"/>
</dbReference>
<keyword evidence="3" id="KW-1133">Transmembrane helix</keyword>
<evidence type="ECO:0000313" key="6">
    <source>
        <dbReference type="Proteomes" id="UP000007468"/>
    </source>
</evidence>
<dbReference type="eggNOG" id="COG3583">
    <property type="taxonomic scope" value="Bacteria"/>
</dbReference>
<dbReference type="STRING" id="546269.HMPREF0389_00072"/>
<accession>D6GR68</accession>
<dbReference type="Gene3D" id="2.20.230.10">
    <property type="entry name" value="Resuscitation-promoting factor rpfb"/>
    <property type="match status" value="1"/>
</dbReference>
<dbReference type="AlphaFoldDB" id="D6GR68"/>
<dbReference type="InterPro" id="IPR007391">
    <property type="entry name" value="Vancomycin_resist_VanW"/>
</dbReference>
<dbReference type="InterPro" id="IPR022029">
    <property type="entry name" value="YoaR-like_PG-bd"/>
</dbReference>
<feature type="region of interest" description="Disordered" evidence="2">
    <location>
        <begin position="420"/>
        <end position="462"/>
    </location>
</feature>
<evidence type="ECO:0000313" key="5">
    <source>
        <dbReference type="EMBL" id="EFE28159.1"/>
    </source>
</evidence>
<sequence length="462" mass="51442">MKKMVGIAVGVIVIGIAGVVYLNHYMQKDIIYSNVFINEVPVENMTKQEALNTVSQKERFQSAVFQFQDREFRYPVEELGFSFNYEDAVEQAYSIGKEGTFFDRIKSIFSLKVLQQKQNITLQYREDSSKLEEKASEINGKIYQQAQDATISVETNFEITPEVVGRKVELDKIEGLVKQNLKSNEDIVISLPVKEVIPKVKKEDLEHINGKLGQFSTRFNSSLTGRTENIRMATSTINSTILMPGEEFSFNKKTGNRGLSDGYREASIILNGKYEKGVAGGVCQVSTTLYNAALYSGLEITHRQNHSIPASYVDIGRDAAVVSGDFDLKFKNPYDYPVLLKGFVSGNYVTFQVYGDVSQAPKVVLSSKVVSSIPKKVIYRNDPTLPMGQEVVEEPGRPDIRSVTYMNVNGESKIINRDRYPGKTEVIRRGTKPVDSTDNPDATPGMLPSPTNEGNGQSSIVG</sequence>
<dbReference type="Proteomes" id="UP000007468">
    <property type="component" value="Chromosome"/>
</dbReference>
<feature type="transmembrane region" description="Helical" evidence="3">
    <location>
        <begin position="7"/>
        <end position="26"/>
    </location>
</feature>
<evidence type="ECO:0000256" key="3">
    <source>
        <dbReference type="SAM" id="Phobius"/>
    </source>
</evidence>
<dbReference type="OrthoDB" id="9797191at2"/>
<keyword evidence="6" id="KW-1185">Reference proteome</keyword>
<dbReference type="Pfam" id="PF07501">
    <property type="entry name" value="G5"/>
    <property type="match status" value="1"/>
</dbReference>
<dbReference type="eggNOG" id="COG2720">
    <property type="taxonomic scope" value="Bacteria"/>
</dbReference>
<gene>
    <name evidence="5" type="ordered locus">HMPREF0389_00072</name>
</gene>
<keyword evidence="3" id="KW-0812">Transmembrane</keyword>
<dbReference type="PATRIC" id="fig|546269.5.peg.591"/>
<protein>
    <submittedName>
        <fullName evidence="5">VanW-like protein</fullName>
    </submittedName>
</protein>
<dbReference type="RefSeq" id="WP_014262219.1">
    <property type="nucleotide sequence ID" value="NC_016630.1"/>
</dbReference>
<dbReference type="InterPro" id="IPR052913">
    <property type="entry name" value="Glycopeptide_resist_protein"/>
</dbReference>
<evidence type="ECO:0000259" key="4">
    <source>
        <dbReference type="SMART" id="SM01208"/>
    </source>
</evidence>
<dbReference type="Pfam" id="PF04294">
    <property type="entry name" value="VanW"/>
    <property type="match status" value="1"/>
</dbReference>
<dbReference type="SMART" id="SM01208">
    <property type="entry name" value="G5"/>
    <property type="match status" value="1"/>
</dbReference>
<dbReference type="PANTHER" id="PTHR35788:SF1">
    <property type="entry name" value="EXPORTED PROTEIN"/>
    <property type="match status" value="1"/>
</dbReference>
<reference evidence="6" key="1">
    <citation type="submission" date="2010-12" db="EMBL/GenBank/DDBJ databases">
        <title>The genome sequence of Filifactor alocis strain ATCC 35896.</title>
        <authorList>
            <consortium name="The Broad Institute Genome Sequencing Platform"/>
            <person name="Ward D."/>
            <person name="Earl A."/>
            <person name="Feldgarden M."/>
            <person name="Young S.K."/>
            <person name="Gargeya S."/>
            <person name="Zeng Q."/>
            <person name="Alvarado L."/>
            <person name="Berlin A."/>
            <person name="Bochicchio J."/>
            <person name="Chapman S.B."/>
            <person name="Chen Z."/>
            <person name="Freedman E."/>
            <person name="Gellesch M."/>
            <person name="Goldberg J."/>
            <person name="Griggs A."/>
            <person name="Gujja S."/>
            <person name="Heilman E."/>
            <person name="Heiman D."/>
            <person name="Howarth C."/>
            <person name="Mehta T."/>
            <person name="Neiman D."/>
            <person name="Pearson M."/>
            <person name="Roberts A."/>
            <person name="Saif S."/>
            <person name="Shea T."/>
            <person name="Shenoy N."/>
            <person name="Sisk P."/>
            <person name="Stolte C."/>
            <person name="Sykes S."/>
            <person name="White J."/>
            <person name="Yandava C."/>
            <person name="Izard J."/>
            <person name="Blanton J.M."/>
            <person name="Baranova O.V."/>
            <person name="Tanner A.C."/>
            <person name="Dewhirst F.E."/>
            <person name="Haas B."/>
            <person name="Nusbaum C."/>
            <person name="Birren B."/>
        </authorList>
    </citation>
    <scope>NUCLEOTIDE SEQUENCE [LARGE SCALE GENOMIC DNA]</scope>
    <source>
        <strain evidence="6">ATCC 35896 / D40 B5</strain>
    </source>
</reference>
<feature type="compositionally biased region" description="Polar residues" evidence="2">
    <location>
        <begin position="449"/>
        <end position="462"/>
    </location>
</feature>
<evidence type="ECO:0000256" key="1">
    <source>
        <dbReference type="ARBA" id="ARBA00022729"/>
    </source>
</evidence>
<feature type="domain" description="G5" evidence="4">
    <location>
        <begin position="361"/>
        <end position="433"/>
    </location>
</feature>
<organism evidence="5 6">
    <name type="scientific">Filifactor alocis (strain ATCC 35896 / CCUG 47790 / D40 B5)</name>
    <name type="common">Fusobacterium alocis</name>
    <dbReference type="NCBI Taxonomy" id="546269"/>
    <lineage>
        <taxon>Bacteria</taxon>
        <taxon>Bacillati</taxon>
        <taxon>Bacillota</taxon>
        <taxon>Clostridia</taxon>
        <taxon>Peptostreptococcales</taxon>
        <taxon>Filifactoraceae</taxon>
        <taxon>Filifactor</taxon>
    </lineage>
</organism>
<dbReference type="KEGG" id="faa:HMPREF0389_00072"/>